<dbReference type="InterPro" id="IPR016024">
    <property type="entry name" value="ARM-type_fold"/>
</dbReference>
<dbReference type="EMBL" id="DS113299">
    <property type="protein sequence ID" value="EAY12573.1"/>
    <property type="molecule type" value="Genomic_DNA"/>
</dbReference>
<evidence type="ECO:0000313" key="1">
    <source>
        <dbReference type="EMBL" id="EAY12573.1"/>
    </source>
</evidence>
<reference evidence="1" key="2">
    <citation type="journal article" date="2007" name="Science">
        <title>Draft genome sequence of the sexually transmitted pathogen Trichomonas vaginalis.</title>
        <authorList>
            <person name="Carlton J.M."/>
            <person name="Hirt R.P."/>
            <person name="Silva J.C."/>
            <person name="Delcher A.L."/>
            <person name="Schatz M."/>
            <person name="Zhao Q."/>
            <person name="Wortman J.R."/>
            <person name="Bidwell S.L."/>
            <person name="Alsmark U.C.M."/>
            <person name="Besteiro S."/>
            <person name="Sicheritz-Ponten T."/>
            <person name="Noel C.J."/>
            <person name="Dacks J.B."/>
            <person name="Foster P.G."/>
            <person name="Simillion C."/>
            <person name="Van de Peer Y."/>
            <person name="Miranda-Saavedra D."/>
            <person name="Barton G.J."/>
            <person name="Westrop G.D."/>
            <person name="Mueller S."/>
            <person name="Dessi D."/>
            <person name="Fiori P.L."/>
            <person name="Ren Q."/>
            <person name="Paulsen I."/>
            <person name="Zhang H."/>
            <person name="Bastida-Corcuera F.D."/>
            <person name="Simoes-Barbosa A."/>
            <person name="Brown M.T."/>
            <person name="Hayes R.D."/>
            <person name="Mukherjee M."/>
            <person name="Okumura C.Y."/>
            <person name="Schneider R."/>
            <person name="Smith A.J."/>
            <person name="Vanacova S."/>
            <person name="Villalvazo M."/>
            <person name="Haas B.J."/>
            <person name="Pertea M."/>
            <person name="Feldblyum T.V."/>
            <person name="Utterback T.R."/>
            <person name="Shu C.L."/>
            <person name="Osoegawa K."/>
            <person name="de Jong P.J."/>
            <person name="Hrdy I."/>
            <person name="Horvathova L."/>
            <person name="Zubacova Z."/>
            <person name="Dolezal P."/>
            <person name="Malik S.B."/>
            <person name="Logsdon J.M. Jr."/>
            <person name="Henze K."/>
            <person name="Gupta A."/>
            <person name="Wang C.C."/>
            <person name="Dunne R.L."/>
            <person name="Upcroft J.A."/>
            <person name="Upcroft P."/>
            <person name="White O."/>
            <person name="Salzberg S.L."/>
            <person name="Tang P."/>
            <person name="Chiu C.-H."/>
            <person name="Lee Y.-S."/>
            <person name="Embley T.M."/>
            <person name="Coombs G.H."/>
            <person name="Mottram J.C."/>
            <person name="Tachezy J."/>
            <person name="Fraser-Liggett C.M."/>
            <person name="Johnson P.J."/>
        </authorList>
    </citation>
    <scope>NUCLEOTIDE SEQUENCE [LARGE SCALE GENOMIC DNA]</scope>
    <source>
        <strain evidence="1">G3</strain>
    </source>
</reference>
<proteinExistence type="predicted"/>
<dbReference type="Proteomes" id="UP000001542">
    <property type="component" value="Unassembled WGS sequence"/>
</dbReference>
<reference evidence="1" key="1">
    <citation type="submission" date="2006-10" db="EMBL/GenBank/DDBJ databases">
        <authorList>
            <person name="Amadeo P."/>
            <person name="Zhao Q."/>
            <person name="Wortman J."/>
            <person name="Fraser-Liggett C."/>
            <person name="Carlton J."/>
        </authorList>
    </citation>
    <scope>NUCLEOTIDE SEQUENCE</scope>
    <source>
        <strain evidence="1">G3</strain>
    </source>
</reference>
<dbReference type="VEuPathDB" id="TrichDB:TVAGG3_0703580"/>
<dbReference type="InParanoid" id="A2E430"/>
<dbReference type="SUPFAM" id="SSF48371">
    <property type="entry name" value="ARM repeat"/>
    <property type="match status" value="1"/>
</dbReference>
<dbReference type="SMR" id="A2E430"/>
<accession>A2E430</accession>
<dbReference type="KEGG" id="tva:4770540"/>
<gene>
    <name evidence="1" type="ORF">TVAG_154240</name>
</gene>
<protein>
    <submittedName>
        <fullName evidence="1">Uncharacterized protein</fullName>
    </submittedName>
</protein>
<dbReference type="Gene3D" id="1.25.10.10">
    <property type="entry name" value="Leucine-rich Repeat Variant"/>
    <property type="match status" value="1"/>
</dbReference>
<keyword evidence="2" id="KW-1185">Reference proteome</keyword>
<dbReference type="RefSeq" id="XP_001324796.1">
    <property type="nucleotide sequence ID" value="XM_001324761.1"/>
</dbReference>
<dbReference type="VEuPathDB" id="TrichDB:TVAG_154240"/>
<dbReference type="AlphaFoldDB" id="A2E430"/>
<evidence type="ECO:0000313" key="2">
    <source>
        <dbReference type="Proteomes" id="UP000001542"/>
    </source>
</evidence>
<dbReference type="InterPro" id="IPR011989">
    <property type="entry name" value="ARM-like"/>
</dbReference>
<name>A2E430_TRIV3</name>
<organism evidence="1 2">
    <name type="scientific">Trichomonas vaginalis (strain ATCC PRA-98 / G3)</name>
    <dbReference type="NCBI Taxonomy" id="412133"/>
    <lineage>
        <taxon>Eukaryota</taxon>
        <taxon>Metamonada</taxon>
        <taxon>Parabasalia</taxon>
        <taxon>Trichomonadida</taxon>
        <taxon>Trichomonadidae</taxon>
        <taxon>Trichomonas</taxon>
    </lineage>
</organism>
<sequence length="477" mass="55518">MSVDSAFLKADSNKEDEQYYESIRDECIKLIHTDANSQYSKSLNMLIELIHFNEQETLDFILDYQLLNLILERIDLSYPSDVINSLNIIKNMVEIERYRDSIYQSDLVQNILQLIHNTLDIDILADILDIIAKLIKNSEEFFIHLIESEYINEFCSQIMTIAGKLSSQHDYSKFSKYLFKFLSSCYFFGDISIPEPLFNDIPDFIFSSLLNSSFEEINFKLQPLIMIINNFHDTFILNFTEVDKLSVLIDILLNTLNNEFDHYLNSKIAKRICLLLDSMFVSESSISLQLTKEDLINIHFFEALSQTFNAFPEVATVILSIIGKLVLLELIVDPEIPLELISRANTELSLHEKNSYAFLFYSCSRVLYNSFCQFVYENFDMIDGLLDILYGQDPSNIYSIMEGLVNIIEFAKAYSFDINLIIEKLTEHAITKEFIQETMDLFSGDINIYECCIRFLSVFETEDTENINHEEDLDEYD</sequence>